<dbReference type="InterPro" id="IPR005627">
    <property type="entry name" value="CutC-like"/>
</dbReference>
<organism evidence="2">
    <name type="scientific">marine metagenome</name>
    <dbReference type="NCBI Taxonomy" id="408172"/>
    <lineage>
        <taxon>unclassified sequences</taxon>
        <taxon>metagenomes</taxon>
        <taxon>ecological metagenomes</taxon>
    </lineage>
</organism>
<evidence type="ECO:0000256" key="1">
    <source>
        <dbReference type="SAM" id="Phobius"/>
    </source>
</evidence>
<keyword evidence="1" id="KW-0812">Transmembrane</keyword>
<keyword evidence="1" id="KW-1133">Transmembrane helix</keyword>
<dbReference type="Pfam" id="PF03932">
    <property type="entry name" value="CutC"/>
    <property type="match status" value="1"/>
</dbReference>
<accession>A0A381YG12</accession>
<name>A0A381YG12_9ZZZZ</name>
<evidence type="ECO:0000313" key="2">
    <source>
        <dbReference type="EMBL" id="SVA75924.1"/>
    </source>
</evidence>
<dbReference type="Gene3D" id="3.20.20.380">
    <property type="entry name" value="Copper homeostasis (CutC) domain"/>
    <property type="match status" value="1"/>
</dbReference>
<dbReference type="InterPro" id="IPR036822">
    <property type="entry name" value="CutC-like_dom_sf"/>
</dbReference>
<keyword evidence="1" id="KW-0472">Membrane</keyword>
<feature type="transmembrane region" description="Helical" evidence="1">
    <location>
        <begin position="6"/>
        <end position="25"/>
    </location>
</feature>
<protein>
    <submittedName>
        <fullName evidence="2">Uncharacterized protein</fullName>
    </submittedName>
</protein>
<proteinExistence type="predicted"/>
<reference evidence="2" key="1">
    <citation type="submission" date="2018-05" db="EMBL/GenBank/DDBJ databases">
        <authorList>
            <person name="Lanie J.A."/>
            <person name="Ng W.-L."/>
            <person name="Kazmierczak K.M."/>
            <person name="Andrzejewski T.M."/>
            <person name="Davidsen T.M."/>
            <person name="Wayne K.J."/>
            <person name="Tettelin H."/>
            <person name="Glass J.I."/>
            <person name="Rusch D."/>
            <person name="Podicherti R."/>
            <person name="Tsui H.-C.T."/>
            <person name="Winkler M.E."/>
        </authorList>
    </citation>
    <scope>NUCLEOTIDE SEQUENCE</scope>
</reference>
<dbReference type="EMBL" id="UINC01018144">
    <property type="protein sequence ID" value="SVA75924.1"/>
    <property type="molecule type" value="Genomic_DNA"/>
</dbReference>
<gene>
    <name evidence="2" type="ORF">METZ01_LOCUS128778</name>
</gene>
<sequence length="92" mass="10309">MSFFIQSLFVAIPIFFILIVIELFISMKMGIKVNRPADIISSILTSGGKQTAMKGKSKIKEIIQQFYSQFNIIAAGSITDNIFNNVHSHIRS</sequence>
<dbReference type="AlphaFoldDB" id="A0A381YG12"/>